<evidence type="ECO:0000259" key="4">
    <source>
        <dbReference type="PROSITE" id="PS50014"/>
    </source>
</evidence>
<evidence type="ECO:0000256" key="2">
    <source>
        <dbReference type="PROSITE-ProRule" id="PRU00035"/>
    </source>
</evidence>
<keyword evidence="6" id="KW-1185">Reference proteome</keyword>
<organism evidence="5 6">
    <name type="scientific">Diaporthe eres</name>
    <name type="common">Phomopsis oblonga</name>
    <dbReference type="NCBI Taxonomy" id="83184"/>
    <lineage>
        <taxon>Eukaryota</taxon>
        <taxon>Fungi</taxon>
        <taxon>Dikarya</taxon>
        <taxon>Ascomycota</taxon>
        <taxon>Pezizomycotina</taxon>
        <taxon>Sordariomycetes</taxon>
        <taxon>Sordariomycetidae</taxon>
        <taxon>Diaporthales</taxon>
        <taxon>Diaporthaceae</taxon>
        <taxon>Diaporthe</taxon>
        <taxon>Diaporthe eres species complex</taxon>
    </lineage>
</organism>
<feature type="compositionally biased region" description="Basic and acidic residues" evidence="3">
    <location>
        <begin position="392"/>
        <end position="404"/>
    </location>
</feature>
<feature type="region of interest" description="Disordered" evidence="3">
    <location>
        <begin position="352"/>
        <end position="576"/>
    </location>
</feature>
<dbReference type="PANTHER" id="PTHR45750:SF3">
    <property type="entry name" value="HISTONE ACETYLTRANSFERASE"/>
    <property type="match status" value="1"/>
</dbReference>
<accession>A0ABR1PIL2</accession>
<dbReference type="EMBL" id="JAKNSF020000007">
    <property type="protein sequence ID" value="KAK7737615.1"/>
    <property type="molecule type" value="Genomic_DNA"/>
</dbReference>
<dbReference type="SMART" id="SM00297">
    <property type="entry name" value="BROMO"/>
    <property type="match status" value="1"/>
</dbReference>
<dbReference type="Gene3D" id="1.20.920.10">
    <property type="entry name" value="Bromodomain-like"/>
    <property type="match status" value="1"/>
</dbReference>
<dbReference type="Proteomes" id="UP001430848">
    <property type="component" value="Unassembled WGS sequence"/>
</dbReference>
<comment type="caution">
    <text evidence="5">The sequence shown here is derived from an EMBL/GenBank/DDBJ whole genome shotgun (WGS) entry which is preliminary data.</text>
</comment>
<feature type="compositionally biased region" description="Acidic residues" evidence="3">
    <location>
        <begin position="709"/>
        <end position="720"/>
    </location>
</feature>
<dbReference type="InterPro" id="IPR001487">
    <property type="entry name" value="Bromodomain"/>
</dbReference>
<feature type="compositionally biased region" description="Acidic residues" evidence="3">
    <location>
        <begin position="496"/>
        <end position="506"/>
    </location>
</feature>
<protein>
    <submittedName>
        <fullName evidence="5">Histone acetyltransferase kat2b</fullName>
    </submittedName>
</protein>
<evidence type="ECO:0000313" key="5">
    <source>
        <dbReference type="EMBL" id="KAK7737615.1"/>
    </source>
</evidence>
<gene>
    <name evidence="5" type="primary">KAT2B</name>
    <name evidence="5" type="ORF">SLS63_002744</name>
</gene>
<feature type="domain" description="Bromo" evidence="4">
    <location>
        <begin position="199"/>
        <end position="271"/>
    </location>
</feature>
<feature type="region of interest" description="Disordered" evidence="3">
    <location>
        <begin position="690"/>
        <end position="720"/>
    </location>
</feature>
<proteinExistence type="predicted"/>
<evidence type="ECO:0000256" key="1">
    <source>
        <dbReference type="ARBA" id="ARBA00023117"/>
    </source>
</evidence>
<feature type="compositionally biased region" description="Acidic residues" evidence="3">
    <location>
        <begin position="433"/>
        <end position="445"/>
    </location>
</feature>
<name>A0ABR1PIL2_DIAER</name>
<evidence type="ECO:0000313" key="6">
    <source>
        <dbReference type="Proteomes" id="UP001430848"/>
    </source>
</evidence>
<dbReference type="SUPFAM" id="SSF47370">
    <property type="entry name" value="Bromodomain"/>
    <property type="match status" value="1"/>
</dbReference>
<sequence>MATHSQLNLSGPDFEPGGKLSVYKPLLLDILREETPEDVKLRRINHLKEEVIPYWRHLAEVRSKEAEDLLAVYLKYNGPDGILKRCSQEYDEIKARIAADDTPFVKILESEDYDDCSPRKNIYRNMVTEFENERGINPREAKKQSDQLDDIEHARALLKPTISLVPCATIVGIPHHHNKNPDDDPSWNVLLLEVLHRLMAEKDGEPFIDEVDETEFKDYYLDCRRPRYLKFIEQGLKSDTSVGYGSTSFFNDMHQLFWNCRYYNGPESKYATRGANLESIMKTLLREMGPVGEKLLGLESWPDPESIYFQPGFNKRLPDYQQEPDRSYVRHLAREQFRLGQGRVQQLRSRLATTANSTGQGADESPVEGEAQPGGESRKRPREEDADATEEGLNHEPKRQRSYRDATPGPSNVGRLSPRRASAERLRASADNATDDVPEDEDAEVIEVQGPGASKQKQPTGEPAYSGAPGPSPGAGGSSYNVPSQAGRKRARTPDADDSEGDDVEAEDGRGPEGSKRRRLMKGAPSASHPLASPEAVPATPRQATPEPGDVEPGSAQSHLTSPAGPPTPQPVSLPTQYAVPSSRFLKFSRNAIPMSKIVKMGKKRPWLFGYKTAEGYGIYAFTTCPRGNCKHHFSSHPLRDYRAQDHILGCNQQIRDERDMVRQYARQVTKDEGRKSDLTIDWARKSNLHLLPANQQDNHPENFPLAPAEDDDDEEEEEA</sequence>
<dbReference type="InterPro" id="IPR037800">
    <property type="entry name" value="GCN5"/>
</dbReference>
<dbReference type="PANTHER" id="PTHR45750">
    <property type="entry name" value="GH11602P"/>
    <property type="match status" value="1"/>
</dbReference>
<keyword evidence="1 2" id="KW-0103">Bromodomain</keyword>
<dbReference type="Pfam" id="PF00439">
    <property type="entry name" value="Bromodomain"/>
    <property type="match status" value="1"/>
</dbReference>
<evidence type="ECO:0000256" key="3">
    <source>
        <dbReference type="SAM" id="MobiDB-lite"/>
    </source>
</evidence>
<dbReference type="InterPro" id="IPR036427">
    <property type="entry name" value="Bromodomain-like_sf"/>
</dbReference>
<dbReference type="PROSITE" id="PS50014">
    <property type="entry name" value="BROMODOMAIN_2"/>
    <property type="match status" value="1"/>
</dbReference>
<reference evidence="5 6" key="1">
    <citation type="submission" date="2024-02" db="EMBL/GenBank/DDBJ databases">
        <title>De novo assembly and annotation of 12 fungi associated with fruit tree decline syndrome in Ontario, Canada.</title>
        <authorList>
            <person name="Sulman M."/>
            <person name="Ellouze W."/>
            <person name="Ilyukhin E."/>
        </authorList>
    </citation>
    <scope>NUCLEOTIDE SEQUENCE [LARGE SCALE GENOMIC DNA]</scope>
    <source>
        <strain evidence="5 6">M169</strain>
    </source>
</reference>